<gene>
    <name evidence="1" type="ORF">UFOPK2658_01748</name>
    <name evidence="2" type="ORF">UFOPK4134_01566</name>
</gene>
<name>A0A6J6SAT6_9ZZZZ</name>
<evidence type="ECO:0000313" key="1">
    <source>
        <dbReference type="EMBL" id="CAB4731974.1"/>
    </source>
</evidence>
<dbReference type="EMBL" id="CAFBPS010000157">
    <property type="protein sequence ID" value="CAB5036063.1"/>
    <property type="molecule type" value="Genomic_DNA"/>
</dbReference>
<accession>A0A6J6SAT6</accession>
<organism evidence="1">
    <name type="scientific">freshwater metagenome</name>
    <dbReference type="NCBI Taxonomy" id="449393"/>
    <lineage>
        <taxon>unclassified sequences</taxon>
        <taxon>metagenomes</taxon>
        <taxon>ecological metagenomes</taxon>
    </lineage>
</organism>
<sequence length="60" mass="6503">MNPPLRPLAAEPISWASINTTSRDGSRSLAMIAVQSPVYPPPMMHKSHVSVRTNVGFDKG</sequence>
<reference evidence="1" key="1">
    <citation type="submission" date="2020-05" db="EMBL/GenBank/DDBJ databases">
        <authorList>
            <person name="Chiriac C."/>
            <person name="Salcher M."/>
            <person name="Ghai R."/>
            <person name="Kavagutti S V."/>
        </authorList>
    </citation>
    <scope>NUCLEOTIDE SEQUENCE</scope>
</reference>
<dbReference type="EMBL" id="CAEZYH010000117">
    <property type="protein sequence ID" value="CAB4731974.1"/>
    <property type="molecule type" value="Genomic_DNA"/>
</dbReference>
<proteinExistence type="predicted"/>
<protein>
    <submittedName>
        <fullName evidence="1">Unannotated protein</fullName>
    </submittedName>
</protein>
<dbReference type="AlphaFoldDB" id="A0A6J6SAT6"/>
<evidence type="ECO:0000313" key="2">
    <source>
        <dbReference type="EMBL" id="CAB5036063.1"/>
    </source>
</evidence>